<dbReference type="AlphaFoldDB" id="A0A0C5VU26"/>
<protein>
    <submittedName>
        <fullName evidence="1">Uncharacterized protein</fullName>
    </submittedName>
</protein>
<dbReference type="Pfam" id="PF06980">
    <property type="entry name" value="DUF1302"/>
    <property type="match status" value="1"/>
</dbReference>
<dbReference type="PATRIC" id="fig|1445510.3.peg.4724"/>
<reference evidence="1 2" key="1">
    <citation type="submission" date="2014-01" db="EMBL/GenBank/DDBJ databases">
        <title>Full genme sequencing of cellulolytic bacterium Gynuella sunshinyii YC6258T gen. nov., sp. nov.</title>
        <authorList>
            <person name="Khan H."/>
            <person name="Chung E.J."/>
            <person name="Chung Y.R."/>
        </authorList>
    </citation>
    <scope>NUCLEOTIDE SEQUENCE [LARGE SCALE GENOMIC DNA]</scope>
    <source>
        <strain evidence="1 2">YC6258</strain>
    </source>
</reference>
<dbReference type="HOGENOM" id="CLU_031778_0_0_6"/>
<evidence type="ECO:0000313" key="1">
    <source>
        <dbReference type="EMBL" id="AJQ96793.1"/>
    </source>
</evidence>
<evidence type="ECO:0000313" key="2">
    <source>
        <dbReference type="Proteomes" id="UP000032266"/>
    </source>
</evidence>
<dbReference type="STRING" id="1445510.YC6258_04761"/>
<proteinExistence type="predicted"/>
<organism evidence="1 2">
    <name type="scientific">Gynuella sunshinyii YC6258</name>
    <dbReference type="NCBI Taxonomy" id="1445510"/>
    <lineage>
        <taxon>Bacteria</taxon>
        <taxon>Pseudomonadati</taxon>
        <taxon>Pseudomonadota</taxon>
        <taxon>Gammaproteobacteria</taxon>
        <taxon>Oceanospirillales</taxon>
        <taxon>Saccharospirillaceae</taxon>
        <taxon>Gynuella</taxon>
    </lineage>
</organism>
<dbReference type="Proteomes" id="UP000032266">
    <property type="component" value="Chromosome"/>
</dbReference>
<dbReference type="KEGG" id="gsn:YC6258_04761"/>
<sequence length="434" mass="48934">MVCNIIPKMSLAIGLVAPMTFGAHFEGVLDYQLAIDSDDAGLQQSQWELTPRLDFRPASFMDISIIPRLRIDSEDKIAPGKPDQDSRSHWNRRWYPNDYSDVEIRELYADSYIQDVFIRAGKQQVVWGQADGLKVLDVINPTDYHEFILPSSEDRRIPLWMINAEIPVAGGTLQTLFIPDTTYDEIPASNAAFAMTTPMLVPTAPASVPVRVADYDKPDDPIADADAGARWQTFIGGWDISLNYFYHYSDQAVFMLESDSSGITVKPQYRRTHTVGTTFSNAFGDYVLRGELGYSTRRYWVADPTRVSRGIVRSPELSYVAGLDYNGISNTLISTQLYQSYLTDHAEAIVRDVAETQVTLLIRRNFWNQTLELEAFGIQSLNDMDRLVQLKGKYLFPGNISVHLGADLFFGDEDGLFGQFRDSSRILAGFSYSF</sequence>
<accession>A0A0C5VU26</accession>
<name>A0A0C5VU26_9GAMM</name>
<dbReference type="EMBL" id="CP007142">
    <property type="protein sequence ID" value="AJQ96793.1"/>
    <property type="molecule type" value="Genomic_DNA"/>
</dbReference>
<dbReference type="OrthoDB" id="9769143at2"/>
<gene>
    <name evidence="1" type="ORF">YC6258_04761</name>
</gene>
<keyword evidence="2" id="KW-1185">Reference proteome</keyword>
<dbReference type="InterPro" id="IPR010727">
    <property type="entry name" value="DUF1302"/>
</dbReference>
<dbReference type="RefSeq" id="WP_052830465.1">
    <property type="nucleotide sequence ID" value="NZ_CP007142.1"/>
</dbReference>